<dbReference type="Proteomes" id="UP001386437">
    <property type="component" value="Unassembled WGS sequence"/>
</dbReference>
<dbReference type="EMBL" id="JACFYJ010000071">
    <property type="protein sequence ID" value="MEI6001370.1"/>
    <property type="molecule type" value="Genomic_DNA"/>
</dbReference>
<evidence type="ECO:0000313" key="1">
    <source>
        <dbReference type="EMBL" id="MEI6001370.1"/>
    </source>
</evidence>
<accession>A0ABU8J136</accession>
<name>A0ABU8J136_9BURK</name>
<proteinExistence type="predicted"/>
<organism evidence="1 2">
    <name type="scientific">Paraburkholderia bengalensis</name>
    <dbReference type="NCBI Taxonomy" id="2747562"/>
    <lineage>
        <taxon>Bacteria</taxon>
        <taxon>Pseudomonadati</taxon>
        <taxon>Pseudomonadota</taxon>
        <taxon>Betaproteobacteria</taxon>
        <taxon>Burkholderiales</taxon>
        <taxon>Burkholderiaceae</taxon>
        <taxon>Paraburkholderia</taxon>
    </lineage>
</organism>
<sequence length="54" mass="6112">MVHAKLRSLAEEFNTRSAALPTIEHYTLFRELLERVFSAGYTAVQFAAAIRRGT</sequence>
<protein>
    <submittedName>
        <fullName evidence="1">Uncharacterized protein</fullName>
    </submittedName>
</protein>
<reference evidence="1 2" key="1">
    <citation type="journal article" date="2022" name="Arch. Microbiol.">
        <title>Paraburkholderia bengalensis sp. nov. isolated from roots of Oryza sativa, IR64.</title>
        <authorList>
            <person name="Nag P."/>
            <person name="Mondal N."/>
            <person name="Sarkar J."/>
            <person name="Das S."/>
        </authorList>
    </citation>
    <scope>NUCLEOTIDE SEQUENCE [LARGE SCALE GENOMIC DNA]</scope>
    <source>
        <strain evidence="1 2">IR64_4_BI</strain>
    </source>
</reference>
<gene>
    <name evidence="1" type="ORF">H3V53_30670</name>
</gene>
<comment type="caution">
    <text evidence="1">The sequence shown here is derived from an EMBL/GenBank/DDBJ whole genome shotgun (WGS) entry which is preliminary data.</text>
</comment>
<keyword evidence="2" id="KW-1185">Reference proteome</keyword>
<dbReference type="RefSeq" id="WP_336601115.1">
    <property type="nucleotide sequence ID" value="NZ_JACFYJ010000071.1"/>
</dbReference>
<evidence type="ECO:0000313" key="2">
    <source>
        <dbReference type="Proteomes" id="UP001386437"/>
    </source>
</evidence>